<evidence type="ECO:0000313" key="2">
    <source>
        <dbReference type="EMBL" id="KAK7247576.1"/>
    </source>
</evidence>
<sequence>MEASSMLSNLERSSSIEREPRTLSIHQLQSARDFAIYILNTRSFEEASRIFTEGLQPVVSAACRTGSNVRMDMDLGEELELLNVNDRGREAPEVEFRDIASAPF</sequence>
<evidence type="ECO:0000256" key="1">
    <source>
        <dbReference type="SAM" id="MobiDB-lite"/>
    </source>
</evidence>
<dbReference type="PANTHER" id="PTHR34808">
    <property type="entry name" value="EXPRESSED PROTEIN"/>
    <property type="match status" value="1"/>
</dbReference>
<dbReference type="PANTHER" id="PTHR34808:SF2">
    <property type="entry name" value="EXPRESSED PROTEIN"/>
    <property type="match status" value="1"/>
</dbReference>
<dbReference type="AlphaFoldDB" id="A0AAN9HSL0"/>
<organism evidence="2 3">
    <name type="scientific">Crotalaria pallida</name>
    <name type="common">Smooth rattlebox</name>
    <name type="synonym">Crotalaria striata</name>
    <dbReference type="NCBI Taxonomy" id="3830"/>
    <lineage>
        <taxon>Eukaryota</taxon>
        <taxon>Viridiplantae</taxon>
        <taxon>Streptophyta</taxon>
        <taxon>Embryophyta</taxon>
        <taxon>Tracheophyta</taxon>
        <taxon>Spermatophyta</taxon>
        <taxon>Magnoliopsida</taxon>
        <taxon>eudicotyledons</taxon>
        <taxon>Gunneridae</taxon>
        <taxon>Pentapetalae</taxon>
        <taxon>rosids</taxon>
        <taxon>fabids</taxon>
        <taxon>Fabales</taxon>
        <taxon>Fabaceae</taxon>
        <taxon>Papilionoideae</taxon>
        <taxon>50 kb inversion clade</taxon>
        <taxon>genistoids sensu lato</taxon>
        <taxon>core genistoids</taxon>
        <taxon>Crotalarieae</taxon>
        <taxon>Crotalaria</taxon>
    </lineage>
</organism>
<comment type="caution">
    <text evidence="2">The sequence shown here is derived from an EMBL/GenBank/DDBJ whole genome shotgun (WGS) entry which is preliminary data.</text>
</comment>
<keyword evidence="3" id="KW-1185">Reference proteome</keyword>
<reference evidence="2 3" key="1">
    <citation type="submission" date="2024-01" db="EMBL/GenBank/DDBJ databases">
        <title>The genomes of 5 underutilized Papilionoideae crops provide insights into root nodulation and disease resistanc.</title>
        <authorList>
            <person name="Yuan L."/>
        </authorList>
    </citation>
    <scope>NUCLEOTIDE SEQUENCE [LARGE SCALE GENOMIC DNA]</scope>
    <source>
        <strain evidence="2">ZHUSHIDOU_FW_LH</strain>
        <tissue evidence="2">Leaf</tissue>
    </source>
</reference>
<proteinExistence type="predicted"/>
<dbReference type="Proteomes" id="UP001372338">
    <property type="component" value="Unassembled WGS sequence"/>
</dbReference>
<feature type="compositionally biased region" description="Low complexity" evidence="1">
    <location>
        <begin position="1"/>
        <end position="13"/>
    </location>
</feature>
<evidence type="ECO:0000313" key="3">
    <source>
        <dbReference type="Proteomes" id="UP001372338"/>
    </source>
</evidence>
<dbReference type="EMBL" id="JAYWIO010000008">
    <property type="protein sequence ID" value="KAK7247576.1"/>
    <property type="molecule type" value="Genomic_DNA"/>
</dbReference>
<protein>
    <submittedName>
        <fullName evidence="2">Uncharacterized protein</fullName>
    </submittedName>
</protein>
<feature type="region of interest" description="Disordered" evidence="1">
    <location>
        <begin position="1"/>
        <end position="20"/>
    </location>
</feature>
<accession>A0AAN9HSL0</accession>
<name>A0AAN9HSL0_CROPI</name>
<gene>
    <name evidence="2" type="ORF">RIF29_42461</name>
</gene>